<protein>
    <submittedName>
        <fullName evidence="1">YmfQ family protein</fullName>
    </submittedName>
</protein>
<evidence type="ECO:0000313" key="2">
    <source>
        <dbReference type="Proteomes" id="UP000726170"/>
    </source>
</evidence>
<organism evidence="1 2">
    <name type="scientific">Clostridium mobile</name>
    <dbReference type="NCBI Taxonomy" id="2841512"/>
    <lineage>
        <taxon>Bacteria</taxon>
        <taxon>Bacillati</taxon>
        <taxon>Bacillota</taxon>
        <taxon>Clostridia</taxon>
        <taxon>Eubacteriales</taxon>
        <taxon>Clostridiaceae</taxon>
        <taxon>Clostridium</taxon>
    </lineage>
</organism>
<accession>A0ABS6EQ02</accession>
<dbReference type="Proteomes" id="UP000726170">
    <property type="component" value="Unassembled WGS sequence"/>
</dbReference>
<dbReference type="EMBL" id="JAHLQF010000006">
    <property type="protein sequence ID" value="MBU5486459.1"/>
    <property type="molecule type" value="Genomic_DNA"/>
</dbReference>
<keyword evidence="2" id="KW-1185">Reference proteome</keyword>
<dbReference type="Pfam" id="PF10076">
    <property type="entry name" value="Phage_Mu_Gp48"/>
    <property type="match status" value="1"/>
</dbReference>
<comment type="caution">
    <text evidence="1">The sequence shown here is derived from an EMBL/GenBank/DDBJ whole genome shotgun (WGS) entry which is preliminary data.</text>
</comment>
<proteinExistence type="predicted"/>
<dbReference type="InterPro" id="IPR018755">
    <property type="entry name" value="Phage_Mu_Gp48"/>
</dbReference>
<reference evidence="1 2" key="1">
    <citation type="submission" date="2021-06" db="EMBL/GenBank/DDBJ databases">
        <authorList>
            <person name="Sun Q."/>
            <person name="Li D."/>
        </authorList>
    </citation>
    <scope>NUCLEOTIDE SEQUENCE [LARGE SCALE GENOMIC DNA]</scope>
    <source>
        <strain evidence="1 2">MSJ-11</strain>
    </source>
</reference>
<evidence type="ECO:0000313" key="1">
    <source>
        <dbReference type="EMBL" id="MBU5486459.1"/>
    </source>
</evidence>
<gene>
    <name evidence="1" type="ORF">KQI86_19340</name>
</gene>
<dbReference type="RefSeq" id="WP_216441059.1">
    <property type="nucleotide sequence ID" value="NZ_JAHLQF010000006.1"/>
</dbReference>
<name>A0ABS6EQ02_9CLOT</name>
<sequence>MYGSTKYGATKYGEESSSTEEINLYRPDLLAYLPPILREIREFIVIDDVVGYELGLLNWNIQDLLKQCFIDTATWGLTLWEKEYGINTDINKSYEERREILKAKKRGHGTVTKKMIKETAEAFSGGEVEIIEHPESYSFTVQFIGIKGIPKNLAGFKDMLDTIKPAHLSYDFKYTYTVWDHLNENKLTWGNAKTKSWNDLKVYE</sequence>